<dbReference type="InterPro" id="IPR000160">
    <property type="entry name" value="GGDEF_dom"/>
</dbReference>
<dbReference type="InterPro" id="IPR029016">
    <property type="entry name" value="GAF-like_dom_sf"/>
</dbReference>
<dbReference type="EMBL" id="QKRB01000055">
    <property type="protein sequence ID" value="PZD94028.1"/>
    <property type="molecule type" value="Genomic_DNA"/>
</dbReference>
<dbReference type="CDD" id="cd01949">
    <property type="entry name" value="GGDEF"/>
    <property type="match status" value="1"/>
</dbReference>
<keyword evidence="3" id="KW-1185">Reference proteome</keyword>
<sequence>MAGSISEAVRTVAVAGPQSSGDRLVYGVPVISRSAGLPFAVLGLITTDREAVVDSSALRAMSLHFRSLFYQSFERLLMQEITARHHLQDKENERKDALFQTAKRLYDQIDVSSVLKETVQSLEGLYPGSTIELFLSQDYTAVDSRVKPLVFKHSSSDICARAFLEGKPVSERDEAGGIHLAVPFSGKQAVYGVLQVSMTGEQWKESNRASFMMLADTAGSAFENAKLYEQSNLLIGELQVINELTKRLNQSLKLSEIFGFATGELLQVFQAEFCCILKLNKQSGCFEVMSGNIPSMLHEQFSTDYGFCGMVNESKEALIISDYKGSSQIPSKLMDSTKARSLIASPIMVEGEVGGVILIAHRVPNYFSYDNYKLLQVLSTHIGLAITNATLHAEVRRMVITDNLTGLHARHYLDEQISLRQREDACGSLILVDIDYFKRVNDTYGHQIGDRILMQVSGVIKSCIRETDIAARWGGEELAVYLPKVRTDQAYRIADRIRYRVESETEPRVTASCGISEWTYEDDKISVESLFYRADMAMYDAKHHGRNQVQVG</sequence>
<feature type="domain" description="GGDEF" evidence="1">
    <location>
        <begin position="425"/>
        <end position="552"/>
    </location>
</feature>
<dbReference type="PROSITE" id="PS50887">
    <property type="entry name" value="GGDEF"/>
    <property type="match status" value="1"/>
</dbReference>
<dbReference type="SMART" id="SM00267">
    <property type="entry name" value="GGDEF"/>
    <property type="match status" value="1"/>
</dbReference>
<dbReference type="InterPro" id="IPR003018">
    <property type="entry name" value="GAF"/>
</dbReference>
<dbReference type="Pfam" id="PF13185">
    <property type="entry name" value="GAF_2"/>
    <property type="match status" value="1"/>
</dbReference>
<dbReference type="SMART" id="SM00065">
    <property type="entry name" value="GAF"/>
    <property type="match status" value="1"/>
</dbReference>
<dbReference type="PANTHER" id="PTHR45138:SF9">
    <property type="entry name" value="DIGUANYLATE CYCLASE DGCM-RELATED"/>
    <property type="match status" value="1"/>
</dbReference>
<dbReference type="GO" id="GO:0043709">
    <property type="term" value="P:cell adhesion involved in single-species biofilm formation"/>
    <property type="evidence" value="ECO:0007669"/>
    <property type="project" value="TreeGrafter"/>
</dbReference>
<dbReference type="Gene3D" id="3.30.70.270">
    <property type="match status" value="1"/>
</dbReference>
<evidence type="ECO:0000313" key="2">
    <source>
        <dbReference type="EMBL" id="PZD94028.1"/>
    </source>
</evidence>
<dbReference type="OrthoDB" id="9759607at2"/>
<dbReference type="AlphaFoldDB" id="A0A2W1L243"/>
<dbReference type="GO" id="GO:0005886">
    <property type="term" value="C:plasma membrane"/>
    <property type="evidence" value="ECO:0007669"/>
    <property type="project" value="TreeGrafter"/>
</dbReference>
<dbReference type="SUPFAM" id="SSF55781">
    <property type="entry name" value="GAF domain-like"/>
    <property type="match status" value="2"/>
</dbReference>
<name>A0A2W1L243_9BACL</name>
<dbReference type="InterPro" id="IPR043128">
    <property type="entry name" value="Rev_trsase/Diguanyl_cyclase"/>
</dbReference>
<organism evidence="2 3">
    <name type="scientific">Paenibacillus sambharensis</name>
    <dbReference type="NCBI Taxonomy" id="1803190"/>
    <lineage>
        <taxon>Bacteria</taxon>
        <taxon>Bacillati</taxon>
        <taxon>Bacillota</taxon>
        <taxon>Bacilli</taxon>
        <taxon>Bacillales</taxon>
        <taxon>Paenibacillaceae</taxon>
        <taxon>Paenibacillus</taxon>
    </lineage>
</organism>
<dbReference type="NCBIfam" id="TIGR00254">
    <property type="entry name" value="GGDEF"/>
    <property type="match status" value="1"/>
</dbReference>
<dbReference type="SUPFAM" id="SSF55073">
    <property type="entry name" value="Nucleotide cyclase"/>
    <property type="match status" value="1"/>
</dbReference>
<dbReference type="PANTHER" id="PTHR45138">
    <property type="entry name" value="REGULATORY COMPONENTS OF SENSORY TRANSDUCTION SYSTEM"/>
    <property type="match status" value="1"/>
</dbReference>
<dbReference type="Proteomes" id="UP000249522">
    <property type="component" value="Unassembled WGS sequence"/>
</dbReference>
<protein>
    <submittedName>
        <fullName evidence="2">GGDEF domain-containing protein</fullName>
    </submittedName>
</protein>
<dbReference type="FunFam" id="3.30.70.270:FF:000001">
    <property type="entry name" value="Diguanylate cyclase domain protein"/>
    <property type="match status" value="1"/>
</dbReference>
<proteinExistence type="predicted"/>
<evidence type="ECO:0000313" key="3">
    <source>
        <dbReference type="Proteomes" id="UP000249522"/>
    </source>
</evidence>
<reference evidence="2 3" key="1">
    <citation type="submission" date="2018-06" db="EMBL/GenBank/DDBJ databases">
        <title>Paenibacillus imtechensis sp. nov.</title>
        <authorList>
            <person name="Pinnaka A.K."/>
            <person name="Singh H."/>
            <person name="Kaur M."/>
        </authorList>
    </citation>
    <scope>NUCLEOTIDE SEQUENCE [LARGE SCALE GENOMIC DNA]</scope>
    <source>
        <strain evidence="2 3">SMB1</strain>
    </source>
</reference>
<dbReference type="GO" id="GO:1902201">
    <property type="term" value="P:negative regulation of bacterial-type flagellum-dependent cell motility"/>
    <property type="evidence" value="ECO:0007669"/>
    <property type="project" value="TreeGrafter"/>
</dbReference>
<dbReference type="GO" id="GO:0052621">
    <property type="term" value="F:diguanylate cyclase activity"/>
    <property type="evidence" value="ECO:0007669"/>
    <property type="project" value="TreeGrafter"/>
</dbReference>
<gene>
    <name evidence="2" type="ORF">DNH61_20130</name>
</gene>
<accession>A0A2W1L243</accession>
<comment type="caution">
    <text evidence="2">The sequence shown here is derived from an EMBL/GenBank/DDBJ whole genome shotgun (WGS) entry which is preliminary data.</text>
</comment>
<dbReference type="InterPro" id="IPR029787">
    <property type="entry name" value="Nucleotide_cyclase"/>
</dbReference>
<dbReference type="Pfam" id="PF00990">
    <property type="entry name" value="GGDEF"/>
    <property type="match status" value="1"/>
</dbReference>
<evidence type="ECO:0000259" key="1">
    <source>
        <dbReference type="PROSITE" id="PS50887"/>
    </source>
</evidence>
<dbReference type="Gene3D" id="3.30.450.40">
    <property type="match status" value="2"/>
</dbReference>
<dbReference type="InterPro" id="IPR050469">
    <property type="entry name" value="Diguanylate_Cyclase"/>
</dbReference>